<evidence type="ECO:0000313" key="3">
    <source>
        <dbReference type="Proteomes" id="UP000309231"/>
    </source>
</evidence>
<proteinExistence type="predicted"/>
<dbReference type="KEGG" id="mmuc:C1S78_027545"/>
<name>A0A8H2PIA4_MYCMU</name>
<organism evidence="2">
    <name type="scientific">Mycolicibacterium mucogenicum DSM 44124</name>
    <dbReference type="NCBI Taxonomy" id="1226753"/>
    <lineage>
        <taxon>Bacteria</taxon>
        <taxon>Bacillati</taxon>
        <taxon>Actinomycetota</taxon>
        <taxon>Actinomycetes</taxon>
        <taxon>Mycobacteriales</taxon>
        <taxon>Mycobacteriaceae</taxon>
        <taxon>Mycolicibacterium</taxon>
    </lineage>
</organism>
<dbReference type="AlphaFoldDB" id="A0A8H2PIA4"/>
<protein>
    <submittedName>
        <fullName evidence="2">Terminase</fullName>
    </submittedName>
</protein>
<accession>A0A8H2PIA4</accession>
<keyword evidence="3" id="KW-1185">Reference proteome</keyword>
<evidence type="ECO:0000313" key="1">
    <source>
        <dbReference type="EMBL" id="QPG69098.1"/>
    </source>
</evidence>
<reference evidence="2" key="1">
    <citation type="submission" date="2018-01" db="EMBL/GenBank/DDBJ databases">
        <title>Comparative genomics of Mycobacterium mucogenicum and Mycobacterium neoaurum clade members emphasizing tRNA and non-coding RNA.</title>
        <authorList>
            <person name="Behra P.R.K."/>
            <person name="Pettersson B.M.F."/>
            <person name="Das S."/>
            <person name="Dasgupta S."/>
            <person name="Kirsebom L.A."/>
        </authorList>
    </citation>
    <scope>NUCLEOTIDE SEQUENCE</scope>
    <source>
        <strain evidence="2">DSM 44124</strain>
    </source>
</reference>
<dbReference type="EMBL" id="POTL01000001">
    <property type="protein sequence ID" value="TLH55621.1"/>
    <property type="molecule type" value="Genomic_DNA"/>
</dbReference>
<evidence type="ECO:0000313" key="2">
    <source>
        <dbReference type="EMBL" id="TLH55621.1"/>
    </source>
</evidence>
<gene>
    <name evidence="1" type="ORF">C1S78_027545</name>
    <name evidence="2" type="ORF">C1S78_27495</name>
</gene>
<sequence>MAKSALASPAFVRTHDYSHIIRWYRETLPKVAPPPPRRWEPIRIGPTWDWNPQRGWLLPEHSLGWEMLGWCGYWLRDKKGQDWQFTPEQARFELNYDSIDENGRLHHRTAVLQRLKGWGKDPFACGLSAFRAFGPTIFDHWGDDGEPVGRDDPGAWIQIVAVSKSQTANSMKCFPWMLSAEVRKHFGIQIGRDNVWGLGDTRHIQAATSNYLAIEGNPVTQAIRNEPQNWNDSNQGHDLAGAIDGNSTKIPDGWGRILDIENAFRPGTDSVAERVRHAWEATQSTQDRDAKARSFGLMFDSLEAHPEAPLTAEAAPEVLESVRGDSYWLDIPSMVESIVNGSNSPSESRRKWYNQITASADAWTTEQEFDPCWRDEMPAKGEPIFMFGDGSKSDDTTAVNGVRISDGLVFPIGIWTPQRIKEGGKEINLPINRGAVDRTVRDWLDDYDVWGLWWDPSDARDDDTGERYWEPYCDGWAKDYSHQLRRMPAVKTGMSQHHVIWDMRNTQHLKAFTEAAERTSSDLHDKLMFHNFPGPKKTGIGVMGRRHVLNMRRRPNKFGISVGKEHRESRHKIDSGVCFIGARMMWHFHNGREHKGRAPGTGTVTTWR</sequence>
<reference evidence="1 3" key="2">
    <citation type="journal article" date="2019" name="BMC Evol. Biol.">
        <title>Comparative genomics of Mycobacterium mucogenicum and Mycobacterium neoaurum clade members emphasizing tRNA and non-coding RNA.</title>
        <authorList>
            <person name="Behra P.R.K."/>
            <person name="Pettersson B.M.F."/>
            <person name="Das S."/>
            <person name="Dasgupta S."/>
            <person name="Kirsebom L.A."/>
        </authorList>
    </citation>
    <scope>NUCLEOTIDE SEQUENCE [LARGE SCALE GENOMIC DNA]</scope>
    <source>
        <strain evidence="1 3">DSM 44124</strain>
    </source>
</reference>
<dbReference type="GeneID" id="76728717"/>
<dbReference type="EMBL" id="CP062008">
    <property type="protein sequence ID" value="QPG69098.1"/>
    <property type="molecule type" value="Genomic_DNA"/>
</dbReference>
<dbReference type="Proteomes" id="UP000309231">
    <property type="component" value="Chromosome"/>
</dbReference>
<dbReference type="RefSeq" id="WP_053855119.1">
    <property type="nucleotide sequence ID" value="NZ_ANBS01000055.1"/>
</dbReference>
<reference evidence="1 3" key="3">
    <citation type="journal article" date="2019" name="Sci. Rep.">
        <title>Insight into the biology of Mycobacterium mucogenicum and Mycobacterium neoaurum clade members.</title>
        <authorList>
            <person name="Behra P.R.K."/>
            <person name="Pettersson B.M.F."/>
            <person name="Ramesh M."/>
            <person name="Dasgupta S."/>
            <person name="Kirsebom L.A."/>
        </authorList>
    </citation>
    <scope>NUCLEOTIDE SEQUENCE [LARGE SCALE GENOMIC DNA]</scope>
    <source>
        <strain evidence="1 3">DSM 44124</strain>
    </source>
</reference>